<dbReference type="EMBL" id="JACIDZ010000011">
    <property type="protein sequence ID" value="MBB4123309.1"/>
    <property type="molecule type" value="Genomic_DNA"/>
</dbReference>
<dbReference type="InterPro" id="IPR032687">
    <property type="entry name" value="AraC-type_N"/>
</dbReference>
<comment type="caution">
    <text evidence="5">The sequence shown here is derived from an EMBL/GenBank/DDBJ whole genome shotgun (WGS) entry which is preliminary data.</text>
</comment>
<evidence type="ECO:0000313" key="6">
    <source>
        <dbReference type="Proteomes" id="UP000530571"/>
    </source>
</evidence>
<dbReference type="GO" id="GO:0003700">
    <property type="term" value="F:DNA-binding transcription factor activity"/>
    <property type="evidence" value="ECO:0007669"/>
    <property type="project" value="InterPro"/>
</dbReference>
<dbReference type="PANTHER" id="PTHR47894">
    <property type="entry name" value="HTH-TYPE TRANSCRIPTIONAL REGULATOR GADX"/>
    <property type="match status" value="1"/>
</dbReference>
<dbReference type="GO" id="GO:0005829">
    <property type="term" value="C:cytosol"/>
    <property type="evidence" value="ECO:0007669"/>
    <property type="project" value="TreeGrafter"/>
</dbReference>
<accession>A0A7W6PC49</accession>
<dbReference type="InterPro" id="IPR009057">
    <property type="entry name" value="Homeodomain-like_sf"/>
</dbReference>
<keyword evidence="2 5" id="KW-0238">DNA-binding</keyword>
<keyword evidence="6" id="KW-1185">Reference proteome</keyword>
<dbReference type="Proteomes" id="UP000530571">
    <property type="component" value="Unassembled WGS sequence"/>
</dbReference>
<feature type="domain" description="HTH araC/xylS-type" evidence="4">
    <location>
        <begin position="220"/>
        <end position="318"/>
    </location>
</feature>
<name>A0A7W6PC49_9HYPH</name>
<evidence type="ECO:0000256" key="3">
    <source>
        <dbReference type="ARBA" id="ARBA00023163"/>
    </source>
</evidence>
<dbReference type="SMART" id="SM00342">
    <property type="entry name" value="HTH_ARAC"/>
    <property type="match status" value="1"/>
</dbReference>
<dbReference type="Pfam" id="PF12833">
    <property type="entry name" value="HTH_18"/>
    <property type="match status" value="1"/>
</dbReference>
<dbReference type="Pfam" id="PF12625">
    <property type="entry name" value="Arabinose_bd"/>
    <property type="match status" value="1"/>
</dbReference>
<dbReference type="InterPro" id="IPR020449">
    <property type="entry name" value="Tscrpt_reg_AraC-type_HTH"/>
</dbReference>
<dbReference type="PROSITE" id="PS01124">
    <property type="entry name" value="HTH_ARAC_FAMILY_2"/>
    <property type="match status" value="1"/>
</dbReference>
<evidence type="ECO:0000256" key="1">
    <source>
        <dbReference type="ARBA" id="ARBA00023015"/>
    </source>
</evidence>
<reference evidence="5 6" key="1">
    <citation type="submission" date="2020-08" db="EMBL/GenBank/DDBJ databases">
        <title>Genomic Encyclopedia of Type Strains, Phase IV (KMG-IV): sequencing the most valuable type-strain genomes for metagenomic binning, comparative biology and taxonomic classification.</title>
        <authorList>
            <person name="Goeker M."/>
        </authorList>
    </citation>
    <scope>NUCLEOTIDE SEQUENCE [LARGE SCALE GENOMIC DNA]</scope>
    <source>
        <strain evidence="5 6">DSM 28101</strain>
    </source>
</reference>
<dbReference type="Gene3D" id="1.10.10.60">
    <property type="entry name" value="Homeodomain-like"/>
    <property type="match status" value="1"/>
</dbReference>
<gene>
    <name evidence="5" type="ORF">GGR30_003252</name>
</gene>
<evidence type="ECO:0000256" key="2">
    <source>
        <dbReference type="ARBA" id="ARBA00023125"/>
    </source>
</evidence>
<dbReference type="InterPro" id="IPR018060">
    <property type="entry name" value="HTH_AraC"/>
</dbReference>
<dbReference type="PRINTS" id="PR00032">
    <property type="entry name" value="HTHARAC"/>
</dbReference>
<dbReference type="AlphaFoldDB" id="A0A7W6PC49"/>
<organism evidence="5 6">
    <name type="scientific">Martelella radicis</name>
    <dbReference type="NCBI Taxonomy" id="1397476"/>
    <lineage>
        <taxon>Bacteria</taxon>
        <taxon>Pseudomonadati</taxon>
        <taxon>Pseudomonadota</taxon>
        <taxon>Alphaproteobacteria</taxon>
        <taxon>Hyphomicrobiales</taxon>
        <taxon>Aurantimonadaceae</taxon>
        <taxon>Martelella</taxon>
    </lineage>
</organism>
<protein>
    <submittedName>
        <fullName evidence="5">AraC-like DNA-binding protein</fullName>
    </submittedName>
</protein>
<keyword evidence="3" id="KW-0804">Transcription</keyword>
<dbReference type="RefSeq" id="WP_183488147.1">
    <property type="nucleotide sequence ID" value="NZ_JACIDZ010000011.1"/>
</dbReference>
<keyword evidence="1" id="KW-0805">Transcription regulation</keyword>
<dbReference type="SUPFAM" id="SSF46689">
    <property type="entry name" value="Homeodomain-like"/>
    <property type="match status" value="1"/>
</dbReference>
<sequence length="328" mass="35509">MIEEAAGERGLIRAFQISGLPLEILEHKDMPIPLNLMSALFETSAKALGDRGFGLSVGKQMSYQVYGQWSEYAAQAGRLGEALLRASATVESQLFGTTMTLGPEDGRWIWRVVPPLGHETSVQYADHIIFPMLAFAQIYLGSGWRPDFVEVGYSRDSVAAAIENALQTGLRCNRGGVALPFSPEDLARPHPAAAAAGPASIALPNVVDDLVLKEAPEPARSFSAIVSVRLLAGDTDIEGAAEIAGFGVQGLQRRLRTTGYTYRDIIEVARRERALTLLAQTDLSVSQIALALGYEEHANFSRAFQRWMGCSPSEFRAARKQTCPSTVG</sequence>
<dbReference type="PANTHER" id="PTHR47894:SF4">
    <property type="entry name" value="HTH-TYPE TRANSCRIPTIONAL REGULATOR GADX"/>
    <property type="match status" value="1"/>
</dbReference>
<proteinExistence type="predicted"/>
<evidence type="ECO:0000259" key="4">
    <source>
        <dbReference type="PROSITE" id="PS01124"/>
    </source>
</evidence>
<dbReference type="GO" id="GO:0000976">
    <property type="term" value="F:transcription cis-regulatory region binding"/>
    <property type="evidence" value="ECO:0007669"/>
    <property type="project" value="TreeGrafter"/>
</dbReference>
<evidence type="ECO:0000313" key="5">
    <source>
        <dbReference type="EMBL" id="MBB4123309.1"/>
    </source>
</evidence>